<name>A0A3M7TYN6_9BACI</name>
<comment type="catalytic activity">
    <reaction evidence="8 11">
        <text>ITP + H2O = IDP + phosphate + H(+)</text>
        <dbReference type="Rhea" id="RHEA:28330"/>
        <dbReference type="ChEBI" id="CHEBI:15377"/>
        <dbReference type="ChEBI" id="CHEBI:15378"/>
        <dbReference type="ChEBI" id="CHEBI:43474"/>
        <dbReference type="ChEBI" id="CHEBI:58280"/>
        <dbReference type="ChEBI" id="CHEBI:61402"/>
        <dbReference type="EC" id="3.6.1.73"/>
    </reaction>
</comment>
<evidence type="ECO:0000256" key="5">
    <source>
        <dbReference type="ARBA" id="ARBA00022842"/>
    </source>
</evidence>
<evidence type="ECO:0000256" key="2">
    <source>
        <dbReference type="ARBA" id="ARBA00022723"/>
    </source>
</evidence>
<dbReference type="InterPro" id="IPR050299">
    <property type="entry name" value="YjjX_NTPase"/>
</dbReference>
<dbReference type="EMBL" id="RHIB01000001">
    <property type="protein sequence ID" value="RNA70391.1"/>
    <property type="molecule type" value="Genomic_DNA"/>
</dbReference>
<dbReference type="InterPro" id="IPR026533">
    <property type="entry name" value="NTPase/PRRC1"/>
</dbReference>
<comment type="similarity">
    <text evidence="10 11">Belongs to the YjjX NTPase family.</text>
</comment>
<keyword evidence="6 11" id="KW-0546">Nucleotide metabolism</keyword>
<sequence length="170" mass="18497">MHTVVVGSKNPAKINAVREVFKDDFAVTGKEAPSAVSDQPVSDEETRTGAINRARYLVEKGAEIGIGLEGGVIDTEEEMLLCNWGSLATRSGDIYVAGGARIPLPEEIAAKVRNGEELGKVIDEYANQTDVRKGEGTIGILTRGMVSRSEMFSHVVKLLYGQFLYNEDFF</sequence>
<dbReference type="InterPro" id="IPR029001">
    <property type="entry name" value="ITPase-like_fam"/>
</dbReference>
<evidence type="ECO:0000256" key="7">
    <source>
        <dbReference type="ARBA" id="ARBA00023211"/>
    </source>
</evidence>
<gene>
    <name evidence="13" type="ORF">EBO34_10835</name>
</gene>
<keyword evidence="2 11" id="KW-0479">Metal-binding</keyword>
<reference evidence="13 14" key="1">
    <citation type="submission" date="2018-10" db="EMBL/GenBank/DDBJ databases">
        <title>Bacillus Keqinensis sp. nov., a moderately halophilic bacterium isolated from a saline-alkaline lake.</title>
        <authorList>
            <person name="Wang H."/>
        </authorList>
    </citation>
    <scope>NUCLEOTIDE SEQUENCE [LARGE SCALE GENOMIC DNA]</scope>
    <source>
        <strain evidence="13 14">KQ-3</strain>
    </source>
</reference>
<protein>
    <recommendedName>
        <fullName evidence="11">Probable inosine/xanthosine triphosphatase</fullName>
        <shortName evidence="11">ITPase/XTPase</shortName>
        <ecNumber evidence="11">3.6.1.73</ecNumber>
    </recommendedName>
    <alternativeName>
        <fullName evidence="11">Non-canonical purine NTP phosphatase</fullName>
    </alternativeName>
    <alternativeName>
        <fullName evidence="11">Non-standard purine NTP phosphatase</fullName>
    </alternativeName>
    <alternativeName>
        <fullName evidence="11">Nucleoside-triphosphate phosphatase</fullName>
        <shortName evidence="11">NTPase</shortName>
    </alternativeName>
</protein>
<evidence type="ECO:0000259" key="12">
    <source>
        <dbReference type="Pfam" id="PF01931"/>
    </source>
</evidence>
<dbReference type="FunFam" id="3.90.950.10:FF:000002">
    <property type="entry name" value="Inosine/xanthosine triphosphatase"/>
    <property type="match status" value="1"/>
</dbReference>
<comment type="cofactor">
    <cofactor evidence="11">
        <name>Mg(2+)</name>
        <dbReference type="ChEBI" id="CHEBI:18420"/>
    </cofactor>
    <cofactor evidence="11">
        <name>Mn(2+)</name>
        <dbReference type="ChEBI" id="CHEBI:29035"/>
    </cofactor>
    <text evidence="11">Binds 1 divalent metal cation per subunit; can use either Mg(2+) or Mn(2+).</text>
</comment>
<keyword evidence="4 11" id="KW-0378">Hydrolase</keyword>
<evidence type="ECO:0000256" key="10">
    <source>
        <dbReference type="ARBA" id="ARBA00060855"/>
    </source>
</evidence>
<dbReference type="GO" id="GO:0009117">
    <property type="term" value="P:nucleotide metabolic process"/>
    <property type="evidence" value="ECO:0007669"/>
    <property type="project" value="UniProtKB-KW"/>
</dbReference>
<dbReference type="AlphaFoldDB" id="A0A3M7TYN6"/>
<comment type="cofactor">
    <cofactor evidence="1">
        <name>Mn(2+)</name>
        <dbReference type="ChEBI" id="CHEBI:29035"/>
    </cofactor>
</comment>
<evidence type="ECO:0000256" key="3">
    <source>
        <dbReference type="ARBA" id="ARBA00022741"/>
    </source>
</evidence>
<comment type="subunit">
    <text evidence="11">Homodimer.</text>
</comment>
<evidence type="ECO:0000313" key="14">
    <source>
        <dbReference type="Proteomes" id="UP000278746"/>
    </source>
</evidence>
<keyword evidence="14" id="KW-1185">Reference proteome</keyword>
<feature type="domain" description="Non-canonical purine NTP phosphatase/PRRC1" evidence="12">
    <location>
        <begin position="7"/>
        <end position="158"/>
    </location>
</feature>
<dbReference type="EC" id="3.6.1.73" evidence="11"/>
<keyword evidence="7 11" id="KW-0464">Manganese</keyword>
<evidence type="ECO:0000256" key="1">
    <source>
        <dbReference type="ARBA" id="ARBA00001936"/>
    </source>
</evidence>
<dbReference type="GO" id="GO:0103023">
    <property type="term" value="F:ITPase activity"/>
    <property type="evidence" value="ECO:0007669"/>
    <property type="project" value="UniProtKB-EC"/>
</dbReference>
<keyword evidence="3 11" id="KW-0547">Nucleotide-binding</keyword>
<dbReference type="OrthoDB" id="164951at2"/>
<dbReference type="Pfam" id="PF01931">
    <property type="entry name" value="NTPase_I-T"/>
    <property type="match status" value="1"/>
</dbReference>
<dbReference type="HAMAP" id="MF_00648">
    <property type="entry name" value="Non_canon_purine_NTPase_YjjX"/>
    <property type="match status" value="1"/>
</dbReference>
<dbReference type="Proteomes" id="UP000278746">
    <property type="component" value="Unassembled WGS sequence"/>
</dbReference>
<dbReference type="Gene3D" id="3.90.950.10">
    <property type="match status" value="1"/>
</dbReference>
<evidence type="ECO:0000313" key="13">
    <source>
        <dbReference type="EMBL" id="RNA70391.1"/>
    </source>
</evidence>
<dbReference type="GO" id="GO:0046872">
    <property type="term" value="F:metal ion binding"/>
    <property type="evidence" value="ECO:0007669"/>
    <property type="project" value="UniProtKB-KW"/>
</dbReference>
<dbReference type="NCBIfam" id="NF002850">
    <property type="entry name" value="PRK03114.1"/>
    <property type="match status" value="1"/>
</dbReference>
<evidence type="ECO:0000256" key="4">
    <source>
        <dbReference type="ARBA" id="ARBA00022801"/>
    </source>
</evidence>
<comment type="caution">
    <text evidence="11">Lacks conserved residue(s) required for the propagation of feature annotation.</text>
</comment>
<evidence type="ECO:0000256" key="6">
    <source>
        <dbReference type="ARBA" id="ARBA00023080"/>
    </source>
</evidence>
<dbReference type="PANTHER" id="PTHR34699:SF2">
    <property type="entry name" value="NON-CANONICAL PURINE NTP PHOSPHATASE_PRRC1 DOMAIN-CONTAINING PROTEIN"/>
    <property type="match status" value="1"/>
</dbReference>
<dbReference type="SUPFAM" id="SSF52972">
    <property type="entry name" value="ITPase-like"/>
    <property type="match status" value="1"/>
</dbReference>
<proteinExistence type="inferred from homology"/>
<keyword evidence="5 11" id="KW-0460">Magnesium</keyword>
<dbReference type="PANTHER" id="PTHR34699">
    <property type="match status" value="1"/>
</dbReference>
<dbReference type="InterPro" id="IPR002786">
    <property type="entry name" value="Non_canon_purine_NTPase"/>
</dbReference>
<organism evidence="13 14">
    <name type="scientific">Alteribacter keqinensis</name>
    <dbReference type="NCBI Taxonomy" id="2483800"/>
    <lineage>
        <taxon>Bacteria</taxon>
        <taxon>Bacillati</taxon>
        <taxon>Bacillota</taxon>
        <taxon>Bacilli</taxon>
        <taxon>Bacillales</taxon>
        <taxon>Bacillaceae</taxon>
        <taxon>Alteribacter</taxon>
    </lineage>
</organism>
<accession>A0A3M7TYN6</accession>
<dbReference type="RefSeq" id="WP_122898137.1">
    <property type="nucleotide sequence ID" value="NZ_RHIB01000001.1"/>
</dbReference>
<comment type="caution">
    <text evidence="13">The sequence shown here is derived from an EMBL/GenBank/DDBJ whole genome shotgun (WGS) entry which is preliminary data.</text>
</comment>
<evidence type="ECO:0000256" key="9">
    <source>
        <dbReference type="ARBA" id="ARBA00048781"/>
    </source>
</evidence>
<dbReference type="GO" id="GO:0000166">
    <property type="term" value="F:nucleotide binding"/>
    <property type="evidence" value="ECO:0007669"/>
    <property type="project" value="UniProtKB-KW"/>
</dbReference>
<comment type="catalytic activity">
    <reaction evidence="9 11">
        <text>XTP + H2O = XDP + phosphate + H(+)</text>
        <dbReference type="Rhea" id="RHEA:28406"/>
        <dbReference type="ChEBI" id="CHEBI:15377"/>
        <dbReference type="ChEBI" id="CHEBI:15378"/>
        <dbReference type="ChEBI" id="CHEBI:43474"/>
        <dbReference type="ChEBI" id="CHEBI:59884"/>
        <dbReference type="ChEBI" id="CHEBI:61314"/>
        <dbReference type="EC" id="3.6.1.73"/>
    </reaction>
</comment>
<comment type="function">
    <text evidence="11">Phosphatase that hydrolyzes non-canonical purine nucleotides such as XTP and ITP to their respective diphosphate derivatives. Probably excludes non-canonical purines from DNA/RNA precursor pool, thus preventing their incorporation into DNA/RNA and avoiding chromosomal lesions.</text>
</comment>
<evidence type="ECO:0000256" key="11">
    <source>
        <dbReference type="HAMAP-Rule" id="MF_00648"/>
    </source>
</evidence>
<evidence type="ECO:0000256" key="8">
    <source>
        <dbReference type="ARBA" id="ARBA00048174"/>
    </source>
</evidence>